<evidence type="ECO:0000313" key="12">
    <source>
        <dbReference type="WBParaSite" id="PSAMB.scaffold4545size14270.g24568.t1"/>
    </source>
</evidence>
<evidence type="ECO:0000313" key="11">
    <source>
        <dbReference type="Proteomes" id="UP000887566"/>
    </source>
</evidence>
<organism evidence="11 12">
    <name type="scientific">Plectus sambesii</name>
    <dbReference type="NCBI Taxonomy" id="2011161"/>
    <lineage>
        <taxon>Eukaryota</taxon>
        <taxon>Metazoa</taxon>
        <taxon>Ecdysozoa</taxon>
        <taxon>Nematoda</taxon>
        <taxon>Chromadorea</taxon>
        <taxon>Plectida</taxon>
        <taxon>Plectina</taxon>
        <taxon>Plectoidea</taxon>
        <taxon>Plectidae</taxon>
        <taxon>Plectus</taxon>
    </lineage>
</organism>
<keyword evidence="5" id="KW-0547">Nucleotide-binding</keyword>
<dbReference type="FunFam" id="3.40.50.300:FF:001384">
    <property type="entry name" value="Midasin"/>
    <property type="match status" value="1"/>
</dbReference>
<accession>A0A914WN69</accession>
<dbReference type="Pfam" id="PF17867">
    <property type="entry name" value="AAA_lid_7"/>
    <property type="match status" value="3"/>
</dbReference>
<dbReference type="GO" id="GO:0005654">
    <property type="term" value="C:nucleoplasm"/>
    <property type="evidence" value="ECO:0007669"/>
    <property type="project" value="UniProtKB-SubCell"/>
</dbReference>
<feature type="domain" description="AAA+ ATPase" evidence="10">
    <location>
        <begin position="63"/>
        <end position="210"/>
    </location>
</feature>
<dbReference type="FunFam" id="3.40.50.300:FF:000142">
    <property type="entry name" value="Midasin"/>
    <property type="match status" value="1"/>
</dbReference>
<evidence type="ECO:0000256" key="8">
    <source>
        <dbReference type="ARBA" id="ARBA00023242"/>
    </source>
</evidence>
<dbReference type="Pfam" id="PF21108">
    <property type="entry name" value="MDN1_4th"/>
    <property type="match status" value="1"/>
</dbReference>
<keyword evidence="8" id="KW-0539">Nucleus</keyword>
<dbReference type="CDD" id="cd00009">
    <property type="entry name" value="AAA"/>
    <property type="match status" value="2"/>
</dbReference>
<evidence type="ECO:0000256" key="7">
    <source>
        <dbReference type="ARBA" id="ARBA00023186"/>
    </source>
</evidence>
<reference evidence="12" key="1">
    <citation type="submission" date="2022-11" db="UniProtKB">
        <authorList>
            <consortium name="WormBaseParasite"/>
        </authorList>
    </citation>
    <scope>IDENTIFICATION</scope>
</reference>
<dbReference type="Gene3D" id="3.40.50.300">
    <property type="entry name" value="P-loop containing nucleotide triphosphate hydrolases"/>
    <property type="match status" value="6"/>
</dbReference>
<dbReference type="GO" id="GO:0005730">
    <property type="term" value="C:nucleolus"/>
    <property type="evidence" value="ECO:0007669"/>
    <property type="project" value="UniProtKB-SubCell"/>
</dbReference>
<dbReference type="GO" id="GO:0000055">
    <property type="term" value="P:ribosomal large subunit export from nucleus"/>
    <property type="evidence" value="ECO:0007669"/>
    <property type="project" value="TreeGrafter"/>
</dbReference>
<dbReference type="InterPro" id="IPR040848">
    <property type="entry name" value="AAA_lid_7"/>
</dbReference>
<dbReference type="PANTHER" id="PTHR48103">
    <property type="entry name" value="MIDASIN-RELATED"/>
    <property type="match status" value="1"/>
</dbReference>
<keyword evidence="11" id="KW-1185">Reference proteome</keyword>
<dbReference type="WBParaSite" id="PSAMB.scaffold4545size14270.g24568.t1">
    <property type="protein sequence ID" value="PSAMB.scaffold4545size14270.g24568.t1"/>
    <property type="gene ID" value="PSAMB.scaffold4545size14270.g24568"/>
</dbReference>
<dbReference type="GO" id="GO:0000027">
    <property type="term" value="P:ribosomal large subunit assembly"/>
    <property type="evidence" value="ECO:0007669"/>
    <property type="project" value="TreeGrafter"/>
</dbReference>
<evidence type="ECO:0000256" key="6">
    <source>
        <dbReference type="ARBA" id="ARBA00022840"/>
    </source>
</evidence>
<dbReference type="SUPFAM" id="SSF52540">
    <property type="entry name" value="P-loop containing nucleoside triphosphate hydrolases"/>
    <property type="match status" value="6"/>
</dbReference>
<feature type="domain" description="AAA+ ATPase" evidence="10">
    <location>
        <begin position="376"/>
        <end position="609"/>
    </location>
</feature>
<feature type="domain" description="AAA+ ATPase" evidence="10">
    <location>
        <begin position="1079"/>
        <end position="1237"/>
    </location>
</feature>
<dbReference type="InterPro" id="IPR048617">
    <property type="entry name" value="MDN1_AAA_lid_4"/>
</dbReference>
<feature type="region of interest" description="Disordered" evidence="9">
    <location>
        <begin position="1"/>
        <end position="37"/>
    </location>
</feature>
<dbReference type="SMART" id="SM00382">
    <property type="entry name" value="AAA"/>
    <property type="match status" value="5"/>
</dbReference>
<dbReference type="InterPro" id="IPR027417">
    <property type="entry name" value="P-loop_NTPase"/>
</dbReference>
<dbReference type="InterPro" id="IPR011704">
    <property type="entry name" value="ATPase_dyneun-rel_AAA"/>
</dbReference>
<proteinExistence type="inferred from homology"/>
<sequence>MKRKSKKKRDHSEEPAAELSTAPKLQKQLSAESEKASESLEILEESLPTRAKDVSLIERAIDRRIIPLVEGPVGCGKTALLRQIAFKHGKKETFCIIQMGEQVDSKGLFGTYHCTEIPGEFVWRPSVLANAVAEGHWVLLEDINSAPAEVLGALMPLIELRRINLPGRGTIVAHDQFRLFVTVRTNRTGQRLGSAEKAVFLDKFWLRIRLQSFTDRELRRVISCGHPRLAVVSKRLVQTFAHVVQTSAQFDRPTRLLSTRDLLKWCNRLASRCELDDSTGVFQEAVDVMAAFAPTVAMRRTLMESIASLLSVSPEQVDFYATKHRPTVKISEPIAVFGRVSLQRIIGNTQMFSNDCFALTRPVCQLLERLAICVHMNEAILLTGETGCGKTAAVQFIAKHTGRKLHVVNMSQQSESSDLLGGHKPVSMQTIMDPIRRSYVQLFEQCFSKDKNAKFLHHIQKSFVDGRWAELIQLMLHTARKASIGQSPKADEWRRLIVQLRRYERVVAHPDALPFAFVQGVLLQAAIRGEWILLDEINLASAETLNCLCTLLDGDERVFLQNEGGEELRLHADFRLIACMNPATDVGKRDLPVGVRNRFTEIFVDEVDCQEDLLVLAQSYLQGLTLAASTLSNLVELYLALRTRSSTLTSDAWGHHPNYSLRTFCRALSYASENPYGNELRSLYEAFCMSFLTEVDDKSRAIVQGMIQSFILGKNPQTVKTILSQPVPPPLDRESVRVEGYWLEKGDEEPAAEDNYVLTATVRKNMRDVARVLASRHHPVLLEGETSAGKTSLIRHMARLTGNTVVRINNHEHTDLQEYIGSYAADSNQRLVFVEGPLIEAMRKGYWVILDELNLAPPDVLEALNRLLDDNRELFITETNTTVRAHPRFVLLATQNPSGLYGGRKRLSRAFVNRFVQLRFGELPSDELEVILHKRCALPSTYAHRMVAVMHDLQVYRSTAGVFAGKESYMTLRDLFRWGERYKKCSIDTGGRLFDWDQFLADQGFFLLGGRCRRTADEQVVKDVLLKHFKRPVDCERVFGRDSPYLPLSITEEVAGFEHIVWTRNSLRMAVVAGQSWLYDEPVLLVGETGCGKTSMCEVLSAAGGQTLLSINCHLMTEAADFLGRLRPAPLDRQRETGALFEWTEGPLVSSMRRGCPILVDEISLAADSVLERLNSVLEPERQLLLTETADRAETLTAKKGFQLMATMNPGGDYGKKELSKALRNRFTEIWCSADYSKADLLAIIKKNASDGGKLSKNLTLGDVIVEFAEWFSASYSGITRCAFTIRDILAWTHFFNRTRRQLTVMDARFAVVHGACVTLLDSLGATSIGALSAQTVRSASIAHLCSRMGLAVDDFAVELRVATVDRRFGIAPFTVDMGRLTPATPTSYSFQAPTCKENLYRLLRAMSIRKPILMEGSPGAGKSSLVVALAKASGHRLVRLNLSDQTDLSDLFGSDLPTTNANGDQTFAWNDGPLLKAMKQGDWVLLDEMNLASQSVLEGLNACLDHRGAVFLPELGRTFHIGDSGTRFFACQNPFKQGGNRRGLPKSFINRFSVVYTEPMTSHDELAILIEVYAGRVAEEHLHQMVAFNEKLNAAIGSSEFADVSAPWEFNLRDMLRWVDLVAQSRSLHPGAAFDVLYRSRMRTKADREKMTELYSDVFGARPPSDCPSLWLTPKTVRIGSVALNRRALLSTVVDPQRLDARLLRTNLRHLERLATCVHMNWLSIIVGHSAVGKSTLVRSLAALCGQSLNTFHLTSDTDALELLGTFEQLSNETDLNKAKAECADILALIGESADFLETVQSAESLQQLRAVMETAVEACSNADAKPKVQAMIEKLSDSRLRFEWVNSPFLDAFIDGHWLLVENVNCCSAAVLDRLNSALEPNGELTLSEKGAGADGQIATYTAHPNFRVFFTMNPRHGPISRAMRNRAVEICLLDEDSWTSSDQDVCDVTALMGVSDAASAKQLKALFDATLLDGCNVLSPYSLLEGAFVVDDGQVSSALLSPVFGRPIDDVPTKTTLELYLAAPSIVELATKQSGTQLQWLSEAWSMQCVDQSSTLSALLFAILSASASDVTKRTSLILENTQQTLSDDLTTGLINLANSVGSTLHESLSKSRRQMPFDSRFYGFVDLGGASLDTTNQQQITDSVIHLCLHRIFAFLIAQIPTEKESAAYFTDRFLKKRIGESALPSPALKFLADFVAAVREVMTSAEIGGDVALTQATIVGMWDLLLFMRTVNEKLSAQTGTAPAQLAWQMMQSSFLTGHGGFSQLRRAIGLISQEWSVDERAEMNFLEVYKRLTMVRPYSSAEAVDAVAKVWSRVEELNKSNSSELQRQHLWQQLNSGSFADIEPLDAGEANESRVVDRMSSITESALYVARQLTCALVWDKPVGEQLAQYVLRMQSTIPCSLV</sequence>
<dbReference type="Pfam" id="PF17865">
    <property type="entry name" value="AAA_lid_5"/>
    <property type="match status" value="1"/>
</dbReference>
<dbReference type="InterPro" id="IPR041190">
    <property type="entry name" value="Midasin_AAA_lid_5"/>
</dbReference>
<dbReference type="FunFam" id="3.40.50.300:FF:000582">
    <property type="entry name" value="Midasin"/>
    <property type="match status" value="1"/>
</dbReference>
<comment type="similarity">
    <text evidence="3">Belongs to the midasin family.</text>
</comment>
<dbReference type="InterPro" id="IPR003593">
    <property type="entry name" value="AAA+_ATPase"/>
</dbReference>
<dbReference type="Pfam" id="PF07728">
    <property type="entry name" value="AAA_5"/>
    <property type="match status" value="7"/>
</dbReference>
<evidence type="ECO:0000256" key="1">
    <source>
        <dbReference type="ARBA" id="ARBA00004604"/>
    </source>
</evidence>
<evidence type="ECO:0000256" key="9">
    <source>
        <dbReference type="SAM" id="MobiDB-lite"/>
    </source>
</evidence>
<evidence type="ECO:0000256" key="2">
    <source>
        <dbReference type="ARBA" id="ARBA00004642"/>
    </source>
</evidence>
<name>A0A914WN69_9BILA</name>
<dbReference type="FunFam" id="3.40.50.300:FF:004102">
    <property type="entry name" value="Uncharacterized protein"/>
    <property type="match status" value="1"/>
</dbReference>
<protein>
    <recommendedName>
        <fullName evidence="4">Midasin</fullName>
    </recommendedName>
</protein>
<keyword evidence="6" id="KW-0067">ATP-binding</keyword>
<evidence type="ECO:0000256" key="3">
    <source>
        <dbReference type="ARBA" id="ARBA00007188"/>
    </source>
</evidence>
<feature type="domain" description="AAA+ ATPase" evidence="10">
    <location>
        <begin position="776"/>
        <end position="926"/>
    </location>
</feature>
<keyword evidence="7" id="KW-0143">Chaperone</keyword>
<dbReference type="GO" id="GO:0016887">
    <property type="term" value="F:ATP hydrolysis activity"/>
    <property type="evidence" value="ECO:0007669"/>
    <property type="project" value="InterPro"/>
</dbReference>
<evidence type="ECO:0000256" key="4">
    <source>
        <dbReference type="ARBA" id="ARBA00017143"/>
    </source>
</evidence>
<feature type="domain" description="AAA+ ATPase" evidence="10">
    <location>
        <begin position="1409"/>
        <end position="1555"/>
    </location>
</feature>
<dbReference type="GO" id="GO:0030687">
    <property type="term" value="C:preribosome, large subunit precursor"/>
    <property type="evidence" value="ECO:0007669"/>
    <property type="project" value="TreeGrafter"/>
</dbReference>
<comment type="subcellular location">
    <subcellularLocation>
        <location evidence="1">Nucleus</location>
        <location evidence="1">Nucleolus</location>
    </subcellularLocation>
    <subcellularLocation>
        <location evidence="2">Nucleus</location>
        <location evidence="2">Nucleoplasm</location>
    </subcellularLocation>
</comment>
<dbReference type="PANTHER" id="PTHR48103:SF2">
    <property type="entry name" value="MIDASIN"/>
    <property type="match status" value="1"/>
</dbReference>
<dbReference type="Proteomes" id="UP000887566">
    <property type="component" value="Unplaced"/>
</dbReference>
<evidence type="ECO:0000259" key="10">
    <source>
        <dbReference type="SMART" id="SM00382"/>
    </source>
</evidence>
<dbReference type="GO" id="GO:0005524">
    <property type="term" value="F:ATP binding"/>
    <property type="evidence" value="ECO:0007669"/>
    <property type="project" value="UniProtKB-KW"/>
</dbReference>
<evidence type="ECO:0000256" key="5">
    <source>
        <dbReference type="ARBA" id="ARBA00022741"/>
    </source>
</evidence>